<dbReference type="Pfam" id="PF00198">
    <property type="entry name" value="2-oxoacid_dh"/>
    <property type="match status" value="1"/>
</dbReference>
<accession>A0A4P9YDH6</accession>
<proteinExistence type="predicted"/>
<dbReference type="AlphaFoldDB" id="A0A4P9YDH6"/>
<dbReference type="PANTHER" id="PTHR23151:SF90">
    <property type="entry name" value="DIHYDROLIPOYLLYSINE-RESIDUE ACETYLTRANSFERASE COMPONENT OF PYRUVATE DEHYDROGENASE COMPLEX, MITOCHONDRIAL-RELATED"/>
    <property type="match status" value="1"/>
</dbReference>
<evidence type="ECO:0000313" key="2">
    <source>
        <dbReference type="EMBL" id="RKP16661.1"/>
    </source>
</evidence>
<gene>
    <name evidence="2" type="ORF">ROZALSC1DRAFT_17340</name>
</gene>
<protein>
    <recommendedName>
        <fullName evidence="1">2-oxoacid dehydrogenase acyltransferase catalytic domain-containing protein</fullName>
    </recommendedName>
</protein>
<feature type="domain" description="2-oxoacid dehydrogenase acyltransferase catalytic" evidence="1">
    <location>
        <begin position="1"/>
        <end position="174"/>
    </location>
</feature>
<dbReference type="GO" id="GO:0045254">
    <property type="term" value="C:pyruvate dehydrogenase complex"/>
    <property type="evidence" value="ECO:0007669"/>
    <property type="project" value="InterPro"/>
</dbReference>
<feature type="non-terminal residue" evidence="2">
    <location>
        <position position="1"/>
    </location>
</feature>
<reference evidence="3" key="1">
    <citation type="journal article" date="2018" name="Nat. Microbiol.">
        <title>Leveraging single-cell genomics to expand the fungal tree of life.</title>
        <authorList>
            <person name="Ahrendt S.R."/>
            <person name="Quandt C.A."/>
            <person name="Ciobanu D."/>
            <person name="Clum A."/>
            <person name="Salamov A."/>
            <person name="Andreopoulos B."/>
            <person name="Cheng J.F."/>
            <person name="Woyke T."/>
            <person name="Pelin A."/>
            <person name="Henrissat B."/>
            <person name="Reynolds N.K."/>
            <person name="Benny G.L."/>
            <person name="Smith M.E."/>
            <person name="James T.Y."/>
            <person name="Grigoriev I.V."/>
        </authorList>
    </citation>
    <scope>NUCLEOTIDE SEQUENCE [LARGE SCALE GENOMIC DNA]</scope>
    <source>
        <strain evidence="3">CSF55</strain>
    </source>
</reference>
<dbReference type="PANTHER" id="PTHR23151">
    <property type="entry name" value="DIHYDROLIPOAMIDE ACETYL/SUCCINYL-TRANSFERASE-RELATED"/>
    <property type="match status" value="1"/>
</dbReference>
<dbReference type="GO" id="GO:0004742">
    <property type="term" value="F:dihydrolipoyllysine-residue acetyltransferase activity"/>
    <property type="evidence" value="ECO:0007669"/>
    <property type="project" value="TreeGrafter"/>
</dbReference>
<evidence type="ECO:0000259" key="1">
    <source>
        <dbReference type="Pfam" id="PF00198"/>
    </source>
</evidence>
<evidence type="ECO:0000313" key="3">
    <source>
        <dbReference type="Proteomes" id="UP000281549"/>
    </source>
</evidence>
<dbReference type="InterPro" id="IPR001078">
    <property type="entry name" value="2-oxoacid_DH_actylTfrase"/>
</dbReference>
<dbReference type="InterPro" id="IPR023213">
    <property type="entry name" value="CAT-like_dom_sf"/>
</dbReference>
<dbReference type="Gene3D" id="3.30.559.10">
    <property type="entry name" value="Chloramphenicol acetyltransferase-like domain"/>
    <property type="match status" value="1"/>
</dbReference>
<sequence length="174" mass="18740">KLSVNDFIIKACASALKQHPDVNSSWQKDFIRQYKNADISIAVSTETGLITPIIKNACCKGIATISNEMKELAGKAKANKLQPHEFQGGSFTISNLGMFGIKNFTAIINPPQACILAVGTTEKRVVVEESGSFATQQVMNLTLSSDHKVVDGATGAKFLQTLKGLLEDPITLML</sequence>
<name>A0A4P9YDH6_ROZAC</name>
<organism evidence="2 3">
    <name type="scientific">Rozella allomycis (strain CSF55)</name>
    <dbReference type="NCBI Taxonomy" id="988480"/>
    <lineage>
        <taxon>Eukaryota</taxon>
        <taxon>Fungi</taxon>
        <taxon>Fungi incertae sedis</taxon>
        <taxon>Cryptomycota</taxon>
        <taxon>Cryptomycota incertae sedis</taxon>
        <taxon>Rozella</taxon>
    </lineage>
</organism>
<dbReference type="Proteomes" id="UP000281549">
    <property type="component" value="Unassembled WGS sequence"/>
</dbReference>
<dbReference type="SUPFAM" id="SSF52777">
    <property type="entry name" value="CoA-dependent acyltransferases"/>
    <property type="match status" value="1"/>
</dbReference>
<dbReference type="EMBL" id="ML006335">
    <property type="protein sequence ID" value="RKP16661.1"/>
    <property type="molecule type" value="Genomic_DNA"/>
</dbReference>
<dbReference type="InterPro" id="IPR045257">
    <property type="entry name" value="E2/Pdx1"/>
</dbReference>
<dbReference type="GO" id="GO:0006086">
    <property type="term" value="P:pyruvate decarboxylation to acetyl-CoA"/>
    <property type="evidence" value="ECO:0007669"/>
    <property type="project" value="InterPro"/>
</dbReference>